<evidence type="ECO:0000313" key="5">
    <source>
        <dbReference type="Proteomes" id="UP000886725"/>
    </source>
</evidence>
<dbReference type="Pfam" id="PF13411">
    <property type="entry name" value="MerR_1"/>
    <property type="match status" value="1"/>
</dbReference>
<proteinExistence type="predicted"/>
<protein>
    <submittedName>
        <fullName evidence="4">MerR family transcriptional regulator</fullName>
    </submittedName>
</protein>
<organism evidence="4 5">
    <name type="scientific">Candidatus Faecenecus gallistercoris</name>
    <dbReference type="NCBI Taxonomy" id="2840793"/>
    <lineage>
        <taxon>Bacteria</taxon>
        <taxon>Bacillati</taxon>
        <taxon>Bacillota</taxon>
        <taxon>Bacillota incertae sedis</taxon>
        <taxon>Candidatus Faecenecus</taxon>
    </lineage>
</organism>
<dbReference type="AlphaFoldDB" id="A0A9D0Z072"/>
<keyword evidence="2" id="KW-0175">Coiled coil</keyword>
<dbReference type="Proteomes" id="UP000886725">
    <property type="component" value="Unassembled WGS sequence"/>
</dbReference>
<evidence type="ECO:0000256" key="2">
    <source>
        <dbReference type="SAM" id="Coils"/>
    </source>
</evidence>
<dbReference type="SMART" id="SM00422">
    <property type="entry name" value="HTH_MERR"/>
    <property type="match status" value="1"/>
</dbReference>
<accession>A0A9D0Z072</accession>
<dbReference type="InterPro" id="IPR000551">
    <property type="entry name" value="MerR-type_HTH_dom"/>
</dbReference>
<feature type="domain" description="HTH merR-type" evidence="3">
    <location>
        <begin position="1"/>
        <end position="69"/>
    </location>
</feature>
<dbReference type="InterPro" id="IPR047057">
    <property type="entry name" value="MerR_fam"/>
</dbReference>
<gene>
    <name evidence="4" type="ORF">IAC85_04845</name>
</gene>
<dbReference type="GO" id="GO:0003700">
    <property type="term" value="F:DNA-binding transcription factor activity"/>
    <property type="evidence" value="ECO:0007669"/>
    <property type="project" value="InterPro"/>
</dbReference>
<dbReference type="GO" id="GO:0003677">
    <property type="term" value="F:DNA binding"/>
    <property type="evidence" value="ECO:0007669"/>
    <property type="project" value="UniProtKB-KW"/>
</dbReference>
<feature type="coiled-coil region" evidence="2">
    <location>
        <begin position="81"/>
        <end position="115"/>
    </location>
</feature>
<dbReference type="PANTHER" id="PTHR30204">
    <property type="entry name" value="REDOX-CYCLING DRUG-SENSING TRANSCRIPTIONAL ACTIVATOR SOXR"/>
    <property type="match status" value="1"/>
</dbReference>
<reference evidence="4" key="2">
    <citation type="journal article" date="2021" name="PeerJ">
        <title>Extensive microbial diversity within the chicken gut microbiome revealed by metagenomics and culture.</title>
        <authorList>
            <person name="Gilroy R."/>
            <person name="Ravi A."/>
            <person name="Getino M."/>
            <person name="Pursley I."/>
            <person name="Horton D.L."/>
            <person name="Alikhan N.F."/>
            <person name="Baker D."/>
            <person name="Gharbi K."/>
            <person name="Hall N."/>
            <person name="Watson M."/>
            <person name="Adriaenssens E.M."/>
            <person name="Foster-Nyarko E."/>
            <person name="Jarju S."/>
            <person name="Secka A."/>
            <person name="Antonio M."/>
            <person name="Oren A."/>
            <person name="Chaudhuri R.R."/>
            <person name="La Ragione R."/>
            <person name="Hildebrand F."/>
            <person name="Pallen M.J."/>
        </authorList>
    </citation>
    <scope>NUCLEOTIDE SEQUENCE</scope>
    <source>
        <strain evidence="4">CHK165-10780</strain>
    </source>
</reference>
<dbReference type="SUPFAM" id="SSF46955">
    <property type="entry name" value="Putative DNA-binding domain"/>
    <property type="match status" value="1"/>
</dbReference>
<dbReference type="PROSITE" id="PS50937">
    <property type="entry name" value="HTH_MERR_2"/>
    <property type="match status" value="1"/>
</dbReference>
<dbReference type="EMBL" id="DVFU01000094">
    <property type="protein sequence ID" value="HIQ65049.1"/>
    <property type="molecule type" value="Genomic_DNA"/>
</dbReference>
<evidence type="ECO:0000313" key="4">
    <source>
        <dbReference type="EMBL" id="HIQ65049.1"/>
    </source>
</evidence>
<dbReference type="PANTHER" id="PTHR30204:SF98">
    <property type="entry name" value="HTH-TYPE TRANSCRIPTIONAL REGULATOR ADHR"/>
    <property type="match status" value="1"/>
</dbReference>
<dbReference type="CDD" id="cd01109">
    <property type="entry name" value="HTH_YyaN"/>
    <property type="match status" value="1"/>
</dbReference>
<evidence type="ECO:0000256" key="1">
    <source>
        <dbReference type="ARBA" id="ARBA00023125"/>
    </source>
</evidence>
<comment type="caution">
    <text evidence="4">The sequence shown here is derived from an EMBL/GenBank/DDBJ whole genome shotgun (WGS) entry which is preliminary data.</text>
</comment>
<reference evidence="4" key="1">
    <citation type="submission" date="2020-10" db="EMBL/GenBank/DDBJ databases">
        <authorList>
            <person name="Gilroy R."/>
        </authorList>
    </citation>
    <scope>NUCLEOTIDE SEQUENCE</scope>
    <source>
        <strain evidence="4">CHK165-10780</strain>
    </source>
</reference>
<dbReference type="Gene3D" id="1.10.1660.10">
    <property type="match status" value="1"/>
</dbReference>
<keyword evidence="1" id="KW-0238">DNA-binding</keyword>
<name>A0A9D0Z072_9FIRM</name>
<dbReference type="InterPro" id="IPR009061">
    <property type="entry name" value="DNA-bd_dom_put_sf"/>
</dbReference>
<evidence type="ECO:0000259" key="3">
    <source>
        <dbReference type="PROSITE" id="PS50937"/>
    </source>
</evidence>
<sequence length="117" mass="14023">MKIKEVSNMYHITTDTLRYYEKEGLLGPVQKDASGIRNYQEQDLKQLEFVLCMRSADIPIPELRRYLFLNRQGDKTKKERRSILTAQLERIDKRMAELETVRKKLKEKIKCYDEHES</sequence>